<dbReference type="PANTHER" id="PTHR42852">
    <property type="entry name" value="THIOL:DISULFIDE INTERCHANGE PROTEIN DSBE"/>
    <property type="match status" value="1"/>
</dbReference>
<dbReference type="AlphaFoldDB" id="A0A4Y9ILT3"/>
<dbReference type="GO" id="GO:0016209">
    <property type="term" value="F:antioxidant activity"/>
    <property type="evidence" value="ECO:0007669"/>
    <property type="project" value="InterPro"/>
</dbReference>
<name>A0A4Y9ILT3_9BACT</name>
<dbReference type="InterPro" id="IPR050553">
    <property type="entry name" value="Thioredoxin_ResA/DsbE_sf"/>
</dbReference>
<dbReference type="Pfam" id="PF00578">
    <property type="entry name" value="AhpC-TSA"/>
    <property type="match status" value="1"/>
</dbReference>
<feature type="domain" description="Thioredoxin" evidence="5">
    <location>
        <begin position="218"/>
        <end position="374"/>
    </location>
</feature>
<evidence type="ECO:0000259" key="5">
    <source>
        <dbReference type="PROSITE" id="PS51352"/>
    </source>
</evidence>
<dbReference type="GO" id="GO:0017004">
    <property type="term" value="P:cytochrome complex assembly"/>
    <property type="evidence" value="ECO:0007669"/>
    <property type="project" value="UniProtKB-KW"/>
</dbReference>
<dbReference type="OrthoDB" id="9794348at2"/>
<comment type="subcellular location">
    <subcellularLocation>
        <location evidence="1">Cell envelope</location>
    </subcellularLocation>
</comment>
<dbReference type="InterPro" id="IPR025380">
    <property type="entry name" value="DUF4369"/>
</dbReference>
<keyword evidence="2" id="KW-0201">Cytochrome c-type biogenesis</keyword>
<dbReference type="PROSITE" id="PS51257">
    <property type="entry name" value="PROKAR_LIPOPROTEIN"/>
    <property type="match status" value="1"/>
</dbReference>
<dbReference type="GO" id="GO:0030313">
    <property type="term" value="C:cell envelope"/>
    <property type="evidence" value="ECO:0007669"/>
    <property type="project" value="UniProtKB-SubCell"/>
</dbReference>
<evidence type="ECO:0000256" key="4">
    <source>
        <dbReference type="ARBA" id="ARBA00023284"/>
    </source>
</evidence>
<dbReference type="PROSITE" id="PS51352">
    <property type="entry name" value="THIOREDOXIN_2"/>
    <property type="match status" value="1"/>
</dbReference>
<evidence type="ECO:0000256" key="1">
    <source>
        <dbReference type="ARBA" id="ARBA00004196"/>
    </source>
</evidence>
<keyword evidence="4" id="KW-0676">Redox-active center</keyword>
<sequence>MKKSILLTCIIFFLISCKNNSPDSFVLKGSIEGVDYGLAYLKYTIEGENQWVEIKDSAKIESGKFTFEGKTKTPSFATLVVNDLTFRFFVEPAKIQIKILNDSLNSFDVEGSKTQKEYELLFNEDLKALSKEFIHVQIKPDTSVEKKRVVDAIVKSQKEFIMKYTDSYIAPQLIRDLLFSKMINVKDARHLYIYLGDNLKNTLRGKEVDYYIQGKENTQIGSVAPDFSAPDMMNGEIVKLSDYRGKYVLLDFWASWCTYCIEGMTHLKKIQEKYKDRNFAIIGISKDDNKTDWINSIEKYELNRWPQVSYVQSFEAHSLGMINRDDINQKYQVNGIPQYYLLDENGKIIGSWFGYSENNKQNMDKMLDDVFINK</sequence>
<evidence type="ECO:0000313" key="6">
    <source>
        <dbReference type="EMBL" id="TFU89282.1"/>
    </source>
</evidence>
<dbReference type="PANTHER" id="PTHR42852:SF6">
    <property type="entry name" value="THIOL:DISULFIDE INTERCHANGE PROTEIN DSBE"/>
    <property type="match status" value="1"/>
</dbReference>
<reference evidence="6 7" key="1">
    <citation type="submission" date="2019-03" db="EMBL/GenBank/DDBJ databases">
        <title>Diversity of the mouse oral microbiome.</title>
        <authorList>
            <person name="Joseph S."/>
            <person name="Aduse-Opoku J."/>
            <person name="Curtis M."/>
            <person name="Wade W."/>
            <person name="Hashim A."/>
        </authorList>
    </citation>
    <scope>NUCLEOTIDE SEQUENCE [LARGE SCALE GENOMIC DNA]</scope>
    <source>
        <strain evidence="6 7">P11</strain>
    </source>
</reference>
<dbReference type="Gene3D" id="3.40.30.10">
    <property type="entry name" value="Glutaredoxin"/>
    <property type="match status" value="1"/>
</dbReference>
<evidence type="ECO:0000313" key="7">
    <source>
        <dbReference type="Proteomes" id="UP000298285"/>
    </source>
</evidence>
<evidence type="ECO:0000256" key="2">
    <source>
        <dbReference type="ARBA" id="ARBA00022748"/>
    </source>
</evidence>
<comment type="caution">
    <text evidence="6">The sequence shown here is derived from an EMBL/GenBank/DDBJ whole genome shotgun (WGS) entry which is preliminary data.</text>
</comment>
<organism evidence="6 7">
    <name type="scientific">Dysgonomonas mossii</name>
    <dbReference type="NCBI Taxonomy" id="163665"/>
    <lineage>
        <taxon>Bacteria</taxon>
        <taxon>Pseudomonadati</taxon>
        <taxon>Bacteroidota</taxon>
        <taxon>Bacteroidia</taxon>
        <taxon>Bacteroidales</taxon>
        <taxon>Dysgonomonadaceae</taxon>
        <taxon>Dysgonomonas</taxon>
    </lineage>
</organism>
<dbReference type="EMBL" id="SPPK01000003">
    <property type="protein sequence ID" value="TFU89282.1"/>
    <property type="molecule type" value="Genomic_DNA"/>
</dbReference>
<accession>A0A4Y9ILT3</accession>
<dbReference type="RefSeq" id="WP_135105546.1">
    <property type="nucleotide sequence ID" value="NZ_JADGKW010000003.1"/>
</dbReference>
<dbReference type="InterPro" id="IPR013766">
    <property type="entry name" value="Thioredoxin_domain"/>
</dbReference>
<gene>
    <name evidence="6" type="ORF">E4T88_11370</name>
</gene>
<dbReference type="SUPFAM" id="SSF52833">
    <property type="entry name" value="Thioredoxin-like"/>
    <property type="match status" value="1"/>
</dbReference>
<proteinExistence type="predicted"/>
<evidence type="ECO:0000256" key="3">
    <source>
        <dbReference type="ARBA" id="ARBA00023157"/>
    </source>
</evidence>
<dbReference type="GO" id="GO:0016491">
    <property type="term" value="F:oxidoreductase activity"/>
    <property type="evidence" value="ECO:0007669"/>
    <property type="project" value="InterPro"/>
</dbReference>
<keyword evidence="3" id="KW-1015">Disulfide bond</keyword>
<dbReference type="CDD" id="cd02966">
    <property type="entry name" value="TlpA_like_family"/>
    <property type="match status" value="1"/>
</dbReference>
<dbReference type="Proteomes" id="UP000298285">
    <property type="component" value="Unassembled WGS sequence"/>
</dbReference>
<dbReference type="InterPro" id="IPR036249">
    <property type="entry name" value="Thioredoxin-like_sf"/>
</dbReference>
<dbReference type="InterPro" id="IPR000866">
    <property type="entry name" value="AhpC/TSA"/>
</dbReference>
<dbReference type="Pfam" id="PF14289">
    <property type="entry name" value="DUF4369"/>
    <property type="match status" value="1"/>
</dbReference>
<protein>
    <submittedName>
        <fullName evidence="6">AhpC/TSA family protein</fullName>
    </submittedName>
</protein>